<accession>A0A1H2AB39</accession>
<reference evidence="4 5" key="1">
    <citation type="submission" date="2016-10" db="EMBL/GenBank/DDBJ databases">
        <authorList>
            <person name="de Groot N.N."/>
        </authorList>
    </citation>
    <scope>NUCLEOTIDE SEQUENCE [LARGE SCALE GENOMIC DNA]</scope>
    <source>
        <strain evidence="4 5">DSM 21800</strain>
    </source>
</reference>
<evidence type="ECO:0000256" key="2">
    <source>
        <dbReference type="ARBA" id="ARBA00022801"/>
    </source>
</evidence>
<name>A0A1H2AB39_9ACTN</name>
<dbReference type="STRING" id="630515.SAMN04489812_5805"/>
<organism evidence="4 5">
    <name type="scientific">Microlunatus soli</name>
    <dbReference type="NCBI Taxonomy" id="630515"/>
    <lineage>
        <taxon>Bacteria</taxon>
        <taxon>Bacillati</taxon>
        <taxon>Actinomycetota</taxon>
        <taxon>Actinomycetes</taxon>
        <taxon>Propionibacteriales</taxon>
        <taxon>Propionibacteriaceae</taxon>
        <taxon>Microlunatus</taxon>
    </lineage>
</organism>
<evidence type="ECO:0000256" key="1">
    <source>
        <dbReference type="ARBA" id="ARBA00013260"/>
    </source>
</evidence>
<keyword evidence="2 4" id="KW-0378">Hydrolase</keyword>
<dbReference type="EMBL" id="LT629772">
    <property type="protein sequence ID" value="SDT43168.1"/>
    <property type="molecule type" value="Genomic_DNA"/>
</dbReference>
<gene>
    <name evidence="4" type="ORF">SAMN04489812_5805</name>
</gene>
<dbReference type="InterPro" id="IPR023476">
    <property type="entry name" value="Pep_tRNA_hydro_II_dom_sf"/>
</dbReference>
<evidence type="ECO:0000256" key="3">
    <source>
        <dbReference type="ARBA" id="ARBA00048707"/>
    </source>
</evidence>
<dbReference type="Proteomes" id="UP000199103">
    <property type="component" value="Chromosome I"/>
</dbReference>
<dbReference type="Gene3D" id="3.40.1490.10">
    <property type="entry name" value="Bit1"/>
    <property type="match status" value="1"/>
</dbReference>
<dbReference type="SUPFAM" id="SSF102462">
    <property type="entry name" value="Peptidyl-tRNA hydrolase II"/>
    <property type="match status" value="1"/>
</dbReference>
<evidence type="ECO:0000313" key="4">
    <source>
        <dbReference type="EMBL" id="SDT43168.1"/>
    </source>
</evidence>
<sequence length="274" mass="29246">MITMPDQTTPADAAPSDPLAPLRARYAAWLGLDVSEVLEDRDEDPDQIRAMQLILRMERDRTPSWHAALRLAASGAARICLDPRVGTDPDWTEAITAYAGGHIRKVTRRGRGAPWAATADLPGVTLADGDTEVRVLLPGLVDELDKRVAKLQVGGTDAPVDEPPTFDPPAGTLRVWIPPEPAMTLGKTMAQAGHAGMIAAALLSADSPELLRRWADAECPVDVRRADGHRWQQLQSAVADAGRAWAQDGLLAVRDAGFTEIAPGTITVIAGVPS</sequence>
<keyword evidence="5" id="KW-1185">Reference proteome</keyword>
<proteinExistence type="predicted"/>
<dbReference type="AlphaFoldDB" id="A0A1H2AB39"/>
<dbReference type="EC" id="3.1.1.29" evidence="1"/>
<comment type="catalytic activity">
    <reaction evidence="3">
        <text>an N-acyl-L-alpha-aminoacyl-tRNA + H2O = an N-acyl-L-amino acid + a tRNA + H(+)</text>
        <dbReference type="Rhea" id="RHEA:54448"/>
        <dbReference type="Rhea" id="RHEA-COMP:10123"/>
        <dbReference type="Rhea" id="RHEA-COMP:13883"/>
        <dbReference type="ChEBI" id="CHEBI:15377"/>
        <dbReference type="ChEBI" id="CHEBI:15378"/>
        <dbReference type="ChEBI" id="CHEBI:59874"/>
        <dbReference type="ChEBI" id="CHEBI:78442"/>
        <dbReference type="ChEBI" id="CHEBI:138191"/>
        <dbReference type="EC" id="3.1.1.29"/>
    </reaction>
</comment>
<dbReference type="InterPro" id="IPR002833">
    <property type="entry name" value="PTH2"/>
</dbReference>
<protein>
    <recommendedName>
        <fullName evidence="1">peptidyl-tRNA hydrolase</fullName>
        <ecNumber evidence="1">3.1.1.29</ecNumber>
    </recommendedName>
</protein>
<evidence type="ECO:0000313" key="5">
    <source>
        <dbReference type="Proteomes" id="UP000199103"/>
    </source>
</evidence>
<dbReference type="Pfam" id="PF01981">
    <property type="entry name" value="PTH2"/>
    <property type="match status" value="1"/>
</dbReference>
<dbReference type="GO" id="GO:0004045">
    <property type="term" value="F:peptidyl-tRNA hydrolase activity"/>
    <property type="evidence" value="ECO:0007669"/>
    <property type="project" value="UniProtKB-EC"/>
</dbReference>